<dbReference type="WBParaSite" id="HPBE_0000309601-mRNA-1">
    <property type="protein sequence ID" value="HPBE_0000309601-mRNA-1"/>
    <property type="gene ID" value="HPBE_0000309601"/>
</dbReference>
<dbReference type="AlphaFoldDB" id="A0A183FAA4"/>
<proteinExistence type="predicted"/>
<accession>A0A3P7V7L1</accession>
<evidence type="ECO:0000256" key="1">
    <source>
        <dbReference type="SAM" id="SignalP"/>
    </source>
</evidence>
<evidence type="ECO:0000313" key="3">
    <source>
        <dbReference type="Proteomes" id="UP000050761"/>
    </source>
</evidence>
<feature type="chain" id="PRO_5044551316" evidence="1">
    <location>
        <begin position="17"/>
        <end position="82"/>
    </location>
</feature>
<reference evidence="2 3" key="1">
    <citation type="submission" date="2018-11" db="EMBL/GenBank/DDBJ databases">
        <authorList>
            <consortium name="Pathogen Informatics"/>
        </authorList>
    </citation>
    <scope>NUCLEOTIDE SEQUENCE [LARGE SCALE GENOMIC DNA]</scope>
</reference>
<reference evidence="4" key="2">
    <citation type="submission" date="2019-09" db="UniProtKB">
        <authorList>
            <consortium name="WormBaseParasite"/>
        </authorList>
    </citation>
    <scope>IDENTIFICATION</scope>
</reference>
<accession>A0A183FAA4</accession>
<keyword evidence="1" id="KW-0732">Signal</keyword>
<gene>
    <name evidence="2" type="ORF">HPBE_LOCUS3097</name>
</gene>
<feature type="signal peptide" evidence="1">
    <location>
        <begin position="1"/>
        <end position="16"/>
    </location>
</feature>
<sequence length="82" mass="8945">MVLVGLLFLVVKINNGSNRKDDAIDPFWDAPRIALLRDIGPRGTEGLDGLIVTRAKKLQSEHETVDVSSDRVTTLDGEDVAT</sequence>
<name>A0A183FAA4_HELPZ</name>
<protein>
    <submittedName>
        <fullName evidence="4">Transmembrane protein</fullName>
    </submittedName>
</protein>
<evidence type="ECO:0000313" key="2">
    <source>
        <dbReference type="EMBL" id="VDO30944.1"/>
    </source>
</evidence>
<dbReference type="EMBL" id="UZAH01006366">
    <property type="protein sequence ID" value="VDO30944.1"/>
    <property type="molecule type" value="Genomic_DNA"/>
</dbReference>
<evidence type="ECO:0000313" key="4">
    <source>
        <dbReference type="WBParaSite" id="HPBE_0000309601-mRNA-1"/>
    </source>
</evidence>
<organism evidence="3 4">
    <name type="scientific">Heligmosomoides polygyrus</name>
    <name type="common">Parasitic roundworm</name>
    <dbReference type="NCBI Taxonomy" id="6339"/>
    <lineage>
        <taxon>Eukaryota</taxon>
        <taxon>Metazoa</taxon>
        <taxon>Ecdysozoa</taxon>
        <taxon>Nematoda</taxon>
        <taxon>Chromadorea</taxon>
        <taxon>Rhabditida</taxon>
        <taxon>Rhabditina</taxon>
        <taxon>Rhabditomorpha</taxon>
        <taxon>Strongyloidea</taxon>
        <taxon>Heligmosomidae</taxon>
        <taxon>Heligmosomoides</taxon>
    </lineage>
</organism>
<keyword evidence="3" id="KW-1185">Reference proteome</keyword>
<dbReference type="Proteomes" id="UP000050761">
    <property type="component" value="Unassembled WGS sequence"/>
</dbReference>